<dbReference type="InterPro" id="IPR029052">
    <property type="entry name" value="Metallo-depent_PP-like"/>
</dbReference>
<gene>
    <name evidence="2" type="ORF">DXC51_27315</name>
</gene>
<dbReference type="GO" id="GO:0016787">
    <property type="term" value="F:hydrolase activity"/>
    <property type="evidence" value="ECO:0007669"/>
    <property type="project" value="InterPro"/>
</dbReference>
<dbReference type="PANTHER" id="PTHR43143:SF1">
    <property type="entry name" value="SERINE_THREONINE-PROTEIN PHOSPHATASE CPPED1"/>
    <property type="match status" value="1"/>
</dbReference>
<proteinExistence type="predicted"/>
<dbReference type="Proteomes" id="UP000260812">
    <property type="component" value="Unassembled WGS sequence"/>
</dbReference>
<dbReference type="SUPFAM" id="SSF56300">
    <property type="entry name" value="Metallo-dependent phosphatases"/>
    <property type="match status" value="1"/>
</dbReference>
<accession>A0A3E3HVK7</accession>
<evidence type="ECO:0000313" key="3">
    <source>
        <dbReference type="Proteomes" id="UP000260812"/>
    </source>
</evidence>
<dbReference type="PANTHER" id="PTHR43143">
    <property type="entry name" value="METALLOPHOSPHOESTERASE, CALCINEURIN SUPERFAMILY"/>
    <property type="match status" value="1"/>
</dbReference>
<evidence type="ECO:0000259" key="1">
    <source>
        <dbReference type="Pfam" id="PF00149"/>
    </source>
</evidence>
<dbReference type="InterPro" id="IPR004843">
    <property type="entry name" value="Calcineurin-like_PHP"/>
</dbReference>
<organism evidence="2 3">
    <name type="scientific">Eisenbergiella massiliensis</name>
    <dbReference type="NCBI Taxonomy" id="1720294"/>
    <lineage>
        <taxon>Bacteria</taxon>
        <taxon>Bacillati</taxon>
        <taxon>Bacillota</taxon>
        <taxon>Clostridia</taxon>
        <taxon>Lachnospirales</taxon>
        <taxon>Lachnospiraceae</taxon>
        <taxon>Eisenbergiella</taxon>
    </lineage>
</organism>
<dbReference type="EMBL" id="QVLV01000035">
    <property type="protein sequence ID" value="RGE55864.1"/>
    <property type="molecule type" value="Genomic_DNA"/>
</dbReference>
<evidence type="ECO:0000313" key="2">
    <source>
        <dbReference type="EMBL" id="RGE55864.1"/>
    </source>
</evidence>
<dbReference type="Gene3D" id="3.60.21.10">
    <property type="match status" value="1"/>
</dbReference>
<name>A0A3E3HVK7_9FIRM</name>
<dbReference type="Pfam" id="PF00149">
    <property type="entry name" value="Metallophos"/>
    <property type="match status" value="1"/>
</dbReference>
<comment type="caution">
    <text evidence="2">The sequence shown here is derived from an EMBL/GenBank/DDBJ whole genome shotgun (WGS) entry which is preliminary data.</text>
</comment>
<reference evidence="2 3" key="1">
    <citation type="submission" date="2018-08" db="EMBL/GenBank/DDBJ databases">
        <title>A genome reference for cultivated species of the human gut microbiota.</title>
        <authorList>
            <person name="Zou Y."/>
            <person name="Xue W."/>
            <person name="Luo G."/>
        </authorList>
    </citation>
    <scope>NUCLEOTIDE SEQUENCE [LARGE SCALE GENOMIC DNA]</scope>
    <source>
        <strain evidence="2 3">TF05-5AC</strain>
    </source>
</reference>
<keyword evidence="3" id="KW-1185">Reference proteome</keyword>
<sequence length="297" mass="34541">MIRFAVFTDLHYDHIPDGDRRIKEFLDAVRLKNPDFIMSLGDLCYPAAENRKVIDALEQSGVPVYHTIGNHDTDQYSLEEVMDFLKIESSYYSFLIDDVKFIVLNTCYIRDGQKCVPFLKRNYDKTKQAYPWLPQVEADWLLQELESEDCYYVVFSHHSLANDFRDRGIANREAVRALLEKRKVLFCMNGHDHGDGCTIINGIPYITLNSMSYIWHGMKELYAYDAKTHEKYPSLKNMILYQEPLHAFVEISDKEARITGMDGHYHTITPEDAEIGRTWNGVSIEPKVLSRTVKLPR</sequence>
<feature type="domain" description="Calcineurin-like phosphoesterase" evidence="1">
    <location>
        <begin position="2"/>
        <end position="194"/>
    </location>
</feature>
<dbReference type="GeneID" id="97990460"/>
<protein>
    <submittedName>
        <fullName evidence="2">Metallophosphoesterase</fullName>
    </submittedName>
</protein>
<dbReference type="RefSeq" id="WP_117545833.1">
    <property type="nucleotide sequence ID" value="NZ_JBKUNB010000001.1"/>
</dbReference>
<dbReference type="AlphaFoldDB" id="A0A3E3HVK7"/>
<dbReference type="InterPro" id="IPR051918">
    <property type="entry name" value="STPP_CPPED1"/>
</dbReference>